<evidence type="ECO:0000256" key="1">
    <source>
        <dbReference type="SAM" id="MobiDB-lite"/>
    </source>
</evidence>
<evidence type="ECO:0000313" key="3">
    <source>
        <dbReference type="Proteomes" id="UP001499930"/>
    </source>
</evidence>
<proteinExistence type="predicted"/>
<feature type="region of interest" description="Disordered" evidence="1">
    <location>
        <begin position="1"/>
        <end position="29"/>
    </location>
</feature>
<dbReference type="RefSeq" id="WP_344892051.1">
    <property type="nucleotide sequence ID" value="NZ_BAAAWD010000006.1"/>
</dbReference>
<sequence>MNATLSQDGTPMSRRGGGHASQADAAAPSTVAQAAAQRFAARRRAEELSIELARHGISADVHELASGRAAVSIYYGLVAFTDGQEIRWTSPKPSRRGRPVDVAEATMAAAVDRLVHDYRILRSRPLNDMLGRELPLLADVLVADHVVPR</sequence>
<dbReference type="Proteomes" id="UP001499930">
    <property type="component" value="Unassembled WGS sequence"/>
</dbReference>
<dbReference type="EMBL" id="BAAAWD010000006">
    <property type="protein sequence ID" value="GAA3000484.1"/>
    <property type="molecule type" value="Genomic_DNA"/>
</dbReference>
<organism evidence="2 3">
    <name type="scientific">Streptosporangium longisporum</name>
    <dbReference type="NCBI Taxonomy" id="46187"/>
    <lineage>
        <taxon>Bacteria</taxon>
        <taxon>Bacillati</taxon>
        <taxon>Actinomycetota</taxon>
        <taxon>Actinomycetes</taxon>
        <taxon>Streptosporangiales</taxon>
        <taxon>Streptosporangiaceae</taxon>
        <taxon>Streptosporangium</taxon>
    </lineage>
</organism>
<evidence type="ECO:0000313" key="2">
    <source>
        <dbReference type="EMBL" id="GAA3000484.1"/>
    </source>
</evidence>
<comment type="caution">
    <text evidence="2">The sequence shown here is derived from an EMBL/GenBank/DDBJ whole genome shotgun (WGS) entry which is preliminary data.</text>
</comment>
<accession>A0ABP6KC78</accession>
<reference evidence="3" key="1">
    <citation type="journal article" date="2019" name="Int. J. Syst. Evol. Microbiol.">
        <title>The Global Catalogue of Microorganisms (GCM) 10K type strain sequencing project: providing services to taxonomists for standard genome sequencing and annotation.</title>
        <authorList>
            <consortium name="The Broad Institute Genomics Platform"/>
            <consortium name="The Broad Institute Genome Sequencing Center for Infectious Disease"/>
            <person name="Wu L."/>
            <person name="Ma J."/>
        </authorList>
    </citation>
    <scope>NUCLEOTIDE SEQUENCE [LARGE SCALE GENOMIC DNA]</scope>
    <source>
        <strain evidence="3">JCM 3106</strain>
    </source>
</reference>
<feature type="compositionally biased region" description="Low complexity" evidence="1">
    <location>
        <begin position="20"/>
        <end position="29"/>
    </location>
</feature>
<protein>
    <submittedName>
        <fullName evidence="2">Uncharacterized protein</fullName>
    </submittedName>
</protein>
<keyword evidence="3" id="KW-1185">Reference proteome</keyword>
<gene>
    <name evidence="2" type="ORF">GCM10017559_21780</name>
</gene>
<feature type="compositionally biased region" description="Polar residues" evidence="1">
    <location>
        <begin position="1"/>
        <end position="10"/>
    </location>
</feature>
<name>A0ABP6KC78_9ACTN</name>